<gene>
    <name evidence="1" type="ORF">HHK36_016157</name>
</gene>
<sequence length="154" mass="17479">MVKESKEILWLQMHVGVKVQRLGTHKRLMRCFTNFLRIVWLEGSCSDNGHSWLVEDEIVENGNNEEIDWEFRAGPGSMLVQKRHDAIGTLAHMIKFIGSYQQRSTIRLMPLSVAALEAAVQGGTKVVDKEFVVLTKLHTVHLLKLNSIEAEGEK</sequence>
<organism evidence="1 2">
    <name type="scientific">Tetracentron sinense</name>
    <name type="common">Spur-leaf</name>
    <dbReference type="NCBI Taxonomy" id="13715"/>
    <lineage>
        <taxon>Eukaryota</taxon>
        <taxon>Viridiplantae</taxon>
        <taxon>Streptophyta</taxon>
        <taxon>Embryophyta</taxon>
        <taxon>Tracheophyta</taxon>
        <taxon>Spermatophyta</taxon>
        <taxon>Magnoliopsida</taxon>
        <taxon>Trochodendrales</taxon>
        <taxon>Trochodendraceae</taxon>
        <taxon>Tetracentron</taxon>
    </lineage>
</organism>
<dbReference type="Proteomes" id="UP000655225">
    <property type="component" value="Unassembled WGS sequence"/>
</dbReference>
<evidence type="ECO:0000313" key="2">
    <source>
        <dbReference type="Proteomes" id="UP000655225"/>
    </source>
</evidence>
<accession>A0A835DDY5</accession>
<protein>
    <submittedName>
        <fullName evidence="1">Uncharacterized protein</fullName>
    </submittedName>
</protein>
<keyword evidence="2" id="KW-1185">Reference proteome</keyword>
<dbReference type="InterPro" id="IPR036533">
    <property type="entry name" value="BAG_dom_sf"/>
</dbReference>
<comment type="caution">
    <text evidence="1">The sequence shown here is derived from an EMBL/GenBank/DDBJ whole genome shotgun (WGS) entry which is preliminary data.</text>
</comment>
<dbReference type="Gene3D" id="1.20.58.120">
    <property type="entry name" value="BAG domain"/>
    <property type="match status" value="1"/>
</dbReference>
<evidence type="ECO:0000313" key="1">
    <source>
        <dbReference type="EMBL" id="KAF8397247.1"/>
    </source>
</evidence>
<proteinExistence type="predicted"/>
<dbReference type="GO" id="GO:0051087">
    <property type="term" value="F:protein-folding chaperone binding"/>
    <property type="evidence" value="ECO:0007669"/>
    <property type="project" value="InterPro"/>
</dbReference>
<reference evidence="1 2" key="1">
    <citation type="submission" date="2020-04" db="EMBL/GenBank/DDBJ databases">
        <title>Plant Genome Project.</title>
        <authorList>
            <person name="Zhang R.-G."/>
        </authorList>
    </citation>
    <scope>NUCLEOTIDE SEQUENCE [LARGE SCALE GENOMIC DNA]</scope>
    <source>
        <strain evidence="1">YNK0</strain>
        <tissue evidence="1">Leaf</tissue>
    </source>
</reference>
<dbReference type="AlphaFoldDB" id="A0A835DDY5"/>
<dbReference type="EMBL" id="JABCRI010000011">
    <property type="protein sequence ID" value="KAF8397247.1"/>
    <property type="molecule type" value="Genomic_DNA"/>
</dbReference>
<name>A0A835DDY5_TETSI</name>